<evidence type="ECO:0000313" key="3">
    <source>
        <dbReference type="EMBL" id="KAH9360170.1"/>
    </source>
</evidence>
<accession>A0A9J6FB08</accession>
<dbReference type="EMBL" id="JABSTR010000001">
    <property type="protein sequence ID" value="KAH9360170.1"/>
    <property type="molecule type" value="Genomic_DNA"/>
</dbReference>
<dbReference type="GO" id="GO:0007264">
    <property type="term" value="P:small GTPase-mediated signal transduction"/>
    <property type="evidence" value="ECO:0007669"/>
    <property type="project" value="InterPro"/>
</dbReference>
<keyword evidence="1" id="KW-0547">Nucleotide-binding</keyword>
<dbReference type="GO" id="GO:0005525">
    <property type="term" value="F:GTP binding"/>
    <property type="evidence" value="ECO:0007669"/>
    <property type="project" value="UniProtKB-KW"/>
</dbReference>
<sequence length="180" mass="19850">MLQDHLSGRNAGGYVNDQEDYDRLRWASSLHGHAIVMCFSIDYPDSLGSILDTGMVNARPSLRMSLPASCTGGRPHDASGPPQRHLSGWNAGGHVNEQEDYDRLRPPSSLHGHVILMCFSIDSPGSLDSILDKGCTSQLRRRAGPRPTSSTLIRVPRVLREGKEWRTRGVRDCNESRCAS</sequence>
<evidence type="ECO:0000256" key="2">
    <source>
        <dbReference type="ARBA" id="ARBA00023134"/>
    </source>
</evidence>
<keyword evidence="4" id="KW-1185">Reference proteome</keyword>
<evidence type="ECO:0000313" key="4">
    <source>
        <dbReference type="Proteomes" id="UP000821853"/>
    </source>
</evidence>
<dbReference type="InterPro" id="IPR003578">
    <property type="entry name" value="Small_GTPase_Rho"/>
</dbReference>
<dbReference type="OrthoDB" id="8830751at2759"/>
<dbReference type="VEuPathDB" id="VectorBase:HLOH_045636"/>
<dbReference type="AlphaFoldDB" id="A0A9J6FB08"/>
<organism evidence="3 4">
    <name type="scientific">Haemaphysalis longicornis</name>
    <name type="common">Bush tick</name>
    <dbReference type="NCBI Taxonomy" id="44386"/>
    <lineage>
        <taxon>Eukaryota</taxon>
        <taxon>Metazoa</taxon>
        <taxon>Ecdysozoa</taxon>
        <taxon>Arthropoda</taxon>
        <taxon>Chelicerata</taxon>
        <taxon>Arachnida</taxon>
        <taxon>Acari</taxon>
        <taxon>Parasitiformes</taxon>
        <taxon>Ixodida</taxon>
        <taxon>Ixodoidea</taxon>
        <taxon>Ixodidae</taxon>
        <taxon>Haemaphysalinae</taxon>
        <taxon>Haemaphysalis</taxon>
    </lineage>
</organism>
<evidence type="ECO:0000256" key="1">
    <source>
        <dbReference type="ARBA" id="ARBA00022741"/>
    </source>
</evidence>
<protein>
    <submittedName>
        <fullName evidence="3">Uncharacterized protein</fullName>
    </submittedName>
</protein>
<proteinExistence type="predicted"/>
<gene>
    <name evidence="3" type="ORF">HPB48_011449</name>
</gene>
<dbReference type="Proteomes" id="UP000821853">
    <property type="component" value="Chromosome 1"/>
</dbReference>
<dbReference type="PANTHER" id="PTHR24072">
    <property type="entry name" value="RHO FAMILY GTPASE"/>
    <property type="match status" value="1"/>
</dbReference>
<name>A0A9J6FB08_HAELO</name>
<reference evidence="3 4" key="1">
    <citation type="journal article" date="2020" name="Cell">
        <title>Large-Scale Comparative Analyses of Tick Genomes Elucidate Their Genetic Diversity and Vector Capacities.</title>
        <authorList>
            <consortium name="Tick Genome and Microbiome Consortium (TIGMIC)"/>
            <person name="Jia N."/>
            <person name="Wang J."/>
            <person name="Shi W."/>
            <person name="Du L."/>
            <person name="Sun Y."/>
            <person name="Zhan W."/>
            <person name="Jiang J.F."/>
            <person name="Wang Q."/>
            <person name="Zhang B."/>
            <person name="Ji P."/>
            <person name="Bell-Sakyi L."/>
            <person name="Cui X.M."/>
            <person name="Yuan T.T."/>
            <person name="Jiang B.G."/>
            <person name="Yang W.F."/>
            <person name="Lam T.T."/>
            <person name="Chang Q.C."/>
            <person name="Ding S.J."/>
            <person name="Wang X.J."/>
            <person name="Zhu J.G."/>
            <person name="Ruan X.D."/>
            <person name="Zhao L."/>
            <person name="Wei J.T."/>
            <person name="Ye R.Z."/>
            <person name="Que T.C."/>
            <person name="Du C.H."/>
            <person name="Zhou Y.H."/>
            <person name="Cheng J.X."/>
            <person name="Dai P.F."/>
            <person name="Guo W.B."/>
            <person name="Han X.H."/>
            <person name="Huang E.J."/>
            <person name="Li L.F."/>
            <person name="Wei W."/>
            <person name="Gao Y.C."/>
            <person name="Liu J.Z."/>
            <person name="Shao H.Z."/>
            <person name="Wang X."/>
            <person name="Wang C.C."/>
            <person name="Yang T.C."/>
            <person name="Huo Q.B."/>
            <person name="Li W."/>
            <person name="Chen H.Y."/>
            <person name="Chen S.E."/>
            <person name="Zhou L.G."/>
            <person name="Ni X.B."/>
            <person name="Tian J.H."/>
            <person name="Sheng Y."/>
            <person name="Liu T."/>
            <person name="Pan Y.S."/>
            <person name="Xia L.Y."/>
            <person name="Li J."/>
            <person name="Zhao F."/>
            <person name="Cao W.C."/>
        </authorList>
    </citation>
    <scope>NUCLEOTIDE SEQUENCE [LARGE SCALE GENOMIC DNA]</scope>
    <source>
        <strain evidence="3">HaeL-2018</strain>
    </source>
</reference>
<keyword evidence="2" id="KW-0342">GTP-binding</keyword>
<comment type="caution">
    <text evidence="3">The sequence shown here is derived from an EMBL/GenBank/DDBJ whole genome shotgun (WGS) entry which is preliminary data.</text>
</comment>